<evidence type="ECO:0000259" key="8">
    <source>
        <dbReference type="Pfam" id="PF09335"/>
    </source>
</evidence>
<name>A0ABQ6DYV1_9GAMM</name>
<dbReference type="Proteomes" id="UP001157353">
    <property type="component" value="Unassembled WGS sequence"/>
</dbReference>
<organism evidence="9 10">
    <name type="scientific">Psychromonas marina</name>
    <dbReference type="NCBI Taxonomy" id="88364"/>
    <lineage>
        <taxon>Bacteria</taxon>
        <taxon>Pseudomonadati</taxon>
        <taxon>Pseudomonadota</taxon>
        <taxon>Gammaproteobacteria</taxon>
        <taxon>Alteromonadales</taxon>
        <taxon>Psychromonadaceae</taxon>
        <taxon>Psychromonas</taxon>
    </lineage>
</organism>
<accession>A0ABQ6DYV1</accession>
<feature type="transmembrane region" description="Helical" evidence="7">
    <location>
        <begin position="187"/>
        <end position="209"/>
    </location>
</feature>
<dbReference type="RefSeq" id="WP_284203243.1">
    <property type="nucleotide sequence ID" value="NZ_BSPQ01000002.1"/>
</dbReference>
<dbReference type="PANTHER" id="PTHR30353:SF11">
    <property type="entry name" value="INNER MEMBRANE PROTEIN YQJA"/>
    <property type="match status" value="1"/>
</dbReference>
<protein>
    <submittedName>
        <fullName evidence="9">Membrane protein</fullName>
    </submittedName>
</protein>
<evidence type="ECO:0000256" key="3">
    <source>
        <dbReference type="ARBA" id="ARBA00022475"/>
    </source>
</evidence>
<sequence length="230" mass="25752">MFEVLSAIWSQDFIFLSEGDVKTYIIAALCIIIFLESAFVFLPLPGDSLIIFSMLLATNGVIDPYMQLILLPLLSALGTYCAFLQGQWLSNGSVNNWLTKAVSEQHLNKATQLVARFGLLSLFVSKFIPFVRVLVPMFMGMKKFAKKEVGMLCIASSFAWILSLSFISQFFYAYVNLGGLGSYFFKGFALLTIGLFLSTSALVLYRLIANRTTTSKLKRCNDEGDYIREK</sequence>
<dbReference type="PANTHER" id="PTHR30353">
    <property type="entry name" value="INNER MEMBRANE PROTEIN DEDA-RELATED"/>
    <property type="match status" value="1"/>
</dbReference>
<gene>
    <name evidence="9" type="ORF">GCM10007916_11870</name>
</gene>
<evidence type="ECO:0000256" key="7">
    <source>
        <dbReference type="RuleBase" id="RU367016"/>
    </source>
</evidence>
<keyword evidence="4 7" id="KW-0812">Transmembrane</keyword>
<keyword evidence="6 7" id="KW-0472">Membrane</keyword>
<evidence type="ECO:0000313" key="10">
    <source>
        <dbReference type="Proteomes" id="UP001157353"/>
    </source>
</evidence>
<reference evidence="10" key="1">
    <citation type="journal article" date="2019" name="Int. J. Syst. Evol. Microbiol.">
        <title>The Global Catalogue of Microorganisms (GCM) 10K type strain sequencing project: providing services to taxonomists for standard genome sequencing and annotation.</title>
        <authorList>
            <consortium name="The Broad Institute Genomics Platform"/>
            <consortium name="The Broad Institute Genome Sequencing Center for Infectious Disease"/>
            <person name="Wu L."/>
            <person name="Ma J."/>
        </authorList>
    </citation>
    <scope>NUCLEOTIDE SEQUENCE [LARGE SCALE GENOMIC DNA]</scope>
    <source>
        <strain evidence="10">NBRC 103166</strain>
    </source>
</reference>
<evidence type="ECO:0000313" key="9">
    <source>
        <dbReference type="EMBL" id="GLS90120.1"/>
    </source>
</evidence>
<proteinExistence type="inferred from homology"/>
<keyword evidence="10" id="KW-1185">Reference proteome</keyword>
<keyword evidence="5 7" id="KW-1133">Transmembrane helix</keyword>
<feature type="transmembrane region" description="Helical" evidence="7">
    <location>
        <begin position="65"/>
        <end position="88"/>
    </location>
</feature>
<dbReference type="EMBL" id="BSPQ01000002">
    <property type="protein sequence ID" value="GLS90120.1"/>
    <property type="molecule type" value="Genomic_DNA"/>
</dbReference>
<comment type="caution">
    <text evidence="9">The sequence shown here is derived from an EMBL/GenBank/DDBJ whole genome shotgun (WGS) entry which is preliminary data.</text>
</comment>
<evidence type="ECO:0000256" key="2">
    <source>
        <dbReference type="ARBA" id="ARBA00010792"/>
    </source>
</evidence>
<comment type="similarity">
    <text evidence="2 7">Belongs to the DedA family.</text>
</comment>
<evidence type="ECO:0000256" key="5">
    <source>
        <dbReference type="ARBA" id="ARBA00022989"/>
    </source>
</evidence>
<evidence type="ECO:0000256" key="4">
    <source>
        <dbReference type="ARBA" id="ARBA00022692"/>
    </source>
</evidence>
<feature type="transmembrane region" description="Helical" evidence="7">
    <location>
        <begin position="24"/>
        <end position="44"/>
    </location>
</feature>
<evidence type="ECO:0000256" key="6">
    <source>
        <dbReference type="ARBA" id="ARBA00023136"/>
    </source>
</evidence>
<feature type="transmembrane region" description="Helical" evidence="7">
    <location>
        <begin position="151"/>
        <end position="175"/>
    </location>
</feature>
<comment type="subcellular location">
    <subcellularLocation>
        <location evidence="1 7">Cell membrane</location>
        <topology evidence="1 7">Multi-pass membrane protein</topology>
    </subcellularLocation>
</comment>
<keyword evidence="3 7" id="KW-1003">Cell membrane</keyword>
<feature type="transmembrane region" description="Helical" evidence="7">
    <location>
        <begin position="117"/>
        <end position="139"/>
    </location>
</feature>
<dbReference type="InterPro" id="IPR032816">
    <property type="entry name" value="VTT_dom"/>
</dbReference>
<dbReference type="Pfam" id="PF09335">
    <property type="entry name" value="VTT_dom"/>
    <property type="match status" value="1"/>
</dbReference>
<dbReference type="InterPro" id="IPR032818">
    <property type="entry name" value="DedA-like"/>
</dbReference>
<evidence type="ECO:0000256" key="1">
    <source>
        <dbReference type="ARBA" id="ARBA00004651"/>
    </source>
</evidence>
<feature type="domain" description="VTT" evidence="8">
    <location>
        <begin position="52"/>
        <end position="168"/>
    </location>
</feature>